<dbReference type="SUPFAM" id="SSF55874">
    <property type="entry name" value="ATPase domain of HSP90 chaperone/DNA topoisomerase II/histidine kinase"/>
    <property type="match status" value="1"/>
</dbReference>
<accession>A0A3S2V8Q2</accession>
<comment type="catalytic activity">
    <reaction evidence="1">
        <text>ATP + protein L-histidine = ADP + protein N-phospho-L-histidine.</text>
        <dbReference type="EC" id="2.7.13.3"/>
    </reaction>
</comment>
<evidence type="ECO:0000256" key="6">
    <source>
        <dbReference type="ARBA" id="ARBA00022679"/>
    </source>
</evidence>
<dbReference type="EC" id="2.7.13.3" evidence="3"/>
<sequence length="430" mass="46580">MPPLAEYDIAPASYGNMGLLMQLRWLAVLGQLLTIWIAHHYIGVRLPLAQLVAVPAMLALMNVLTWALGRHRSGYSYLELLGALMLDVEALSWQLYFTGGATNPFIFLFLVQIMIGAILLPARWSWIVALVACCDVAFLTFDFRPLDLPPAYAGQHFQLYLIGSLSCFMLIAALLVIYVVRMDRNQRSSSAALATLRQRAAEEQHIVRMGLLASGAAHELGTPMASMSVILGDWAHHPAIADAADLAEDLADMQAELQRCKGILSGILMSAGEVRGENPTVTTLRGFLQDIAQDWQARTTTPITLHDALGEDMDIVADPALRQVIGNVVDNALEVSPKGINLMARRDGDWWQIAVRDQGPGFAPELLPHVGRPYMSTKGRDGGGLGLFLVANVLRQLGGRMMVDNLPEGGAVVALSIPLSALAFQGKGAA</sequence>
<feature type="transmembrane region" description="Helical" evidence="10">
    <location>
        <begin position="23"/>
        <end position="42"/>
    </location>
</feature>
<comment type="caution">
    <text evidence="12">The sequence shown here is derived from an EMBL/GenBank/DDBJ whole genome shotgun (WGS) entry which is preliminary data.</text>
</comment>
<dbReference type="Proteomes" id="UP000282837">
    <property type="component" value="Unassembled WGS sequence"/>
</dbReference>
<reference evidence="12 13" key="1">
    <citation type="submission" date="2019-01" db="EMBL/GenBank/DDBJ databases">
        <authorList>
            <person name="Chen W.-M."/>
        </authorList>
    </citation>
    <scope>NUCLEOTIDE SEQUENCE [LARGE SCALE GENOMIC DNA]</scope>
    <source>
        <strain evidence="12 13">FSY-9</strain>
    </source>
</reference>
<dbReference type="CDD" id="cd00082">
    <property type="entry name" value="HisKA"/>
    <property type="match status" value="1"/>
</dbReference>
<keyword evidence="10" id="KW-0812">Transmembrane</keyword>
<dbReference type="GO" id="GO:0005886">
    <property type="term" value="C:plasma membrane"/>
    <property type="evidence" value="ECO:0007669"/>
    <property type="project" value="UniProtKB-SubCell"/>
</dbReference>
<feature type="transmembrane region" description="Helical" evidence="10">
    <location>
        <begin position="102"/>
        <end position="120"/>
    </location>
</feature>
<dbReference type="EMBL" id="SACO01000003">
    <property type="protein sequence ID" value="RVU06482.1"/>
    <property type="molecule type" value="Genomic_DNA"/>
</dbReference>
<dbReference type="Pfam" id="PF02518">
    <property type="entry name" value="HATPase_c"/>
    <property type="match status" value="1"/>
</dbReference>
<dbReference type="PANTHER" id="PTHR44936">
    <property type="entry name" value="SENSOR PROTEIN CREC"/>
    <property type="match status" value="1"/>
</dbReference>
<evidence type="ECO:0000256" key="8">
    <source>
        <dbReference type="ARBA" id="ARBA00022777"/>
    </source>
</evidence>
<dbReference type="GO" id="GO:0000155">
    <property type="term" value="F:phosphorelay sensor kinase activity"/>
    <property type="evidence" value="ECO:0007669"/>
    <property type="project" value="InterPro"/>
</dbReference>
<protein>
    <recommendedName>
        <fullName evidence="3">histidine kinase</fullName>
        <ecNumber evidence="3">2.7.13.3</ecNumber>
    </recommendedName>
</protein>
<dbReference type="SUPFAM" id="SSF47384">
    <property type="entry name" value="Homodimeric domain of signal transducing histidine kinase"/>
    <property type="match status" value="1"/>
</dbReference>
<evidence type="ECO:0000313" key="13">
    <source>
        <dbReference type="Proteomes" id="UP000282837"/>
    </source>
</evidence>
<dbReference type="InterPro" id="IPR050980">
    <property type="entry name" value="2C_sensor_his_kinase"/>
</dbReference>
<dbReference type="GO" id="GO:0005524">
    <property type="term" value="F:ATP binding"/>
    <property type="evidence" value="ECO:0007669"/>
    <property type="project" value="UniProtKB-KW"/>
</dbReference>
<name>A0A3S2V8Q2_9SPHN</name>
<dbReference type="PRINTS" id="PR00344">
    <property type="entry name" value="BCTRLSENSOR"/>
</dbReference>
<keyword evidence="4" id="KW-1003">Cell membrane</keyword>
<dbReference type="InterPro" id="IPR005467">
    <property type="entry name" value="His_kinase_dom"/>
</dbReference>
<dbReference type="InterPro" id="IPR003661">
    <property type="entry name" value="HisK_dim/P_dom"/>
</dbReference>
<gene>
    <name evidence="12" type="ORF">EOE18_05630</name>
</gene>
<dbReference type="Gene3D" id="3.30.565.10">
    <property type="entry name" value="Histidine kinase-like ATPase, C-terminal domain"/>
    <property type="match status" value="1"/>
</dbReference>
<evidence type="ECO:0000313" key="12">
    <source>
        <dbReference type="EMBL" id="RVU06482.1"/>
    </source>
</evidence>
<dbReference type="InterPro" id="IPR003594">
    <property type="entry name" value="HATPase_dom"/>
</dbReference>
<keyword evidence="5" id="KW-0597">Phosphoprotein</keyword>
<feature type="transmembrane region" description="Helical" evidence="10">
    <location>
        <begin position="157"/>
        <end position="180"/>
    </location>
</feature>
<evidence type="ECO:0000256" key="5">
    <source>
        <dbReference type="ARBA" id="ARBA00022553"/>
    </source>
</evidence>
<dbReference type="AlphaFoldDB" id="A0A3S2V8Q2"/>
<evidence type="ECO:0000259" key="11">
    <source>
        <dbReference type="PROSITE" id="PS50109"/>
    </source>
</evidence>
<dbReference type="PANTHER" id="PTHR44936:SF10">
    <property type="entry name" value="SENSOR PROTEIN RSTB"/>
    <property type="match status" value="1"/>
</dbReference>
<keyword evidence="10" id="KW-0472">Membrane</keyword>
<evidence type="ECO:0000256" key="3">
    <source>
        <dbReference type="ARBA" id="ARBA00012438"/>
    </source>
</evidence>
<dbReference type="SMART" id="SM00387">
    <property type="entry name" value="HATPase_c"/>
    <property type="match status" value="1"/>
</dbReference>
<evidence type="ECO:0000256" key="4">
    <source>
        <dbReference type="ARBA" id="ARBA00022475"/>
    </source>
</evidence>
<evidence type="ECO:0000256" key="10">
    <source>
        <dbReference type="SAM" id="Phobius"/>
    </source>
</evidence>
<dbReference type="PROSITE" id="PS50109">
    <property type="entry name" value="HIS_KIN"/>
    <property type="match status" value="1"/>
</dbReference>
<feature type="transmembrane region" description="Helical" evidence="10">
    <location>
        <begin position="48"/>
        <end position="68"/>
    </location>
</feature>
<evidence type="ECO:0000256" key="1">
    <source>
        <dbReference type="ARBA" id="ARBA00000085"/>
    </source>
</evidence>
<dbReference type="Gene3D" id="1.10.287.130">
    <property type="match status" value="1"/>
</dbReference>
<dbReference type="OrthoDB" id="9785252at2"/>
<keyword evidence="8 12" id="KW-0418">Kinase</keyword>
<keyword evidence="7" id="KW-0547">Nucleotide-binding</keyword>
<feature type="domain" description="Histidine kinase" evidence="11">
    <location>
        <begin position="321"/>
        <end position="421"/>
    </location>
</feature>
<dbReference type="InterPro" id="IPR036890">
    <property type="entry name" value="HATPase_C_sf"/>
</dbReference>
<dbReference type="InterPro" id="IPR036097">
    <property type="entry name" value="HisK_dim/P_sf"/>
</dbReference>
<evidence type="ECO:0000256" key="9">
    <source>
        <dbReference type="ARBA" id="ARBA00022840"/>
    </source>
</evidence>
<dbReference type="InterPro" id="IPR004358">
    <property type="entry name" value="Sig_transdc_His_kin-like_C"/>
</dbReference>
<keyword evidence="6" id="KW-0808">Transferase</keyword>
<keyword evidence="13" id="KW-1185">Reference proteome</keyword>
<feature type="transmembrane region" description="Helical" evidence="10">
    <location>
        <begin position="127"/>
        <end position="145"/>
    </location>
</feature>
<evidence type="ECO:0000256" key="7">
    <source>
        <dbReference type="ARBA" id="ARBA00022741"/>
    </source>
</evidence>
<organism evidence="12 13">
    <name type="scientific">Novosphingobium umbonatum</name>
    <dbReference type="NCBI Taxonomy" id="1908524"/>
    <lineage>
        <taxon>Bacteria</taxon>
        <taxon>Pseudomonadati</taxon>
        <taxon>Pseudomonadota</taxon>
        <taxon>Alphaproteobacteria</taxon>
        <taxon>Sphingomonadales</taxon>
        <taxon>Sphingomonadaceae</taxon>
        <taxon>Novosphingobium</taxon>
    </lineage>
</organism>
<evidence type="ECO:0000256" key="2">
    <source>
        <dbReference type="ARBA" id="ARBA00004651"/>
    </source>
</evidence>
<keyword evidence="10" id="KW-1133">Transmembrane helix</keyword>
<keyword evidence="9" id="KW-0067">ATP-binding</keyword>
<proteinExistence type="predicted"/>
<comment type="subcellular location">
    <subcellularLocation>
        <location evidence="2">Cell membrane</location>
        <topology evidence="2">Multi-pass membrane protein</topology>
    </subcellularLocation>
</comment>